<sequence>MSASPTAAQREGDQQDLWTRTATAAGRLNRAHADLVAIAVELIEGGHWGDGGFRSPEHYFTVRAGLSPAHARDVEVVARRRADHDDEPTIRTRQQP</sequence>
<dbReference type="RefSeq" id="WP_140737404.1">
    <property type="nucleotide sequence ID" value="NZ_RCZM01000001.1"/>
</dbReference>
<reference evidence="1 2" key="1">
    <citation type="journal article" date="2019" name="Environ. Microbiol.">
        <title>Species interactions and distinct microbial communities in high Arctic permafrost affected cryosols are associated with the CH4 and CO2 gas fluxes.</title>
        <authorList>
            <person name="Altshuler I."/>
            <person name="Hamel J."/>
            <person name="Turney S."/>
            <person name="Magnuson E."/>
            <person name="Levesque R."/>
            <person name="Greer C."/>
            <person name="Whyte L.G."/>
        </authorList>
    </citation>
    <scope>NUCLEOTIDE SEQUENCE [LARGE SCALE GENOMIC DNA]</scope>
    <source>
        <strain evidence="1 2">S9.3A</strain>
    </source>
</reference>
<protein>
    <submittedName>
        <fullName evidence="1">Uncharacterized protein</fullName>
    </submittedName>
</protein>
<evidence type="ECO:0000313" key="1">
    <source>
        <dbReference type="EMBL" id="TPG19751.1"/>
    </source>
</evidence>
<gene>
    <name evidence="1" type="ORF">EAH86_04800</name>
</gene>
<organism evidence="1 2">
    <name type="scientific">Pedococcus bigeumensis</name>
    <dbReference type="NCBI Taxonomy" id="433644"/>
    <lineage>
        <taxon>Bacteria</taxon>
        <taxon>Bacillati</taxon>
        <taxon>Actinomycetota</taxon>
        <taxon>Actinomycetes</taxon>
        <taxon>Micrococcales</taxon>
        <taxon>Intrasporangiaceae</taxon>
        <taxon>Pedococcus</taxon>
    </lineage>
</organism>
<comment type="caution">
    <text evidence="1">The sequence shown here is derived from an EMBL/GenBank/DDBJ whole genome shotgun (WGS) entry which is preliminary data.</text>
</comment>
<accession>A0A502D6V7</accession>
<proteinExistence type="predicted"/>
<dbReference type="Proteomes" id="UP000317722">
    <property type="component" value="Unassembled WGS sequence"/>
</dbReference>
<dbReference type="EMBL" id="RCZM01000001">
    <property type="protein sequence ID" value="TPG19751.1"/>
    <property type="molecule type" value="Genomic_DNA"/>
</dbReference>
<dbReference type="AlphaFoldDB" id="A0A502D6V7"/>
<name>A0A502D6V7_9MICO</name>
<evidence type="ECO:0000313" key="2">
    <source>
        <dbReference type="Proteomes" id="UP000317722"/>
    </source>
</evidence>
<keyword evidence="2" id="KW-1185">Reference proteome</keyword>
<dbReference type="OrthoDB" id="3541361at2"/>